<dbReference type="AlphaFoldDB" id="A0A1M4EQN5"/>
<evidence type="ECO:0000256" key="1">
    <source>
        <dbReference type="SAM" id="Coils"/>
    </source>
</evidence>
<reference evidence="2" key="1">
    <citation type="submission" date="2016-04" db="EMBL/GenBank/DDBJ databases">
        <authorList>
            <person name="Evans L.H."/>
            <person name="Alamgir A."/>
            <person name="Owens N."/>
            <person name="Weber N.D."/>
            <person name="Virtaneva K."/>
            <person name="Barbian K."/>
            <person name="Babar A."/>
            <person name="Rosenke K."/>
        </authorList>
    </citation>
    <scope>NUCLEOTIDE SEQUENCE</scope>
    <source>
        <strain evidence="2">Nono1</strain>
    </source>
</reference>
<gene>
    <name evidence="2" type="ORF">BN4615_P10643</name>
</gene>
<organism evidence="2">
    <name type="scientific">Nonomuraea gerenzanensis</name>
    <dbReference type="NCBI Taxonomy" id="93944"/>
    <lineage>
        <taxon>Bacteria</taxon>
        <taxon>Bacillati</taxon>
        <taxon>Actinomycetota</taxon>
        <taxon>Actinomycetes</taxon>
        <taxon>Streptosporangiales</taxon>
        <taxon>Streptosporangiaceae</taxon>
        <taxon>Nonomuraea</taxon>
    </lineage>
</organism>
<keyword evidence="1" id="KW-0175">Coiled coil</keyword>
<feature type="coiled-coil region" evidence="1">
    <location>
        <begin position="221"/>
        <end position="248"/>
    </location>
</feature>
<protein>
    <submittedName>
        <fullName evidence="2">Uncharacterized protein</fullName>
    </submittedName>
</protein>
<proteinExistence type="predicted"/>
<dbReference type="EMBL" id="LT559118">
    <property type="protein sequence ID" value="SBP01127.1"/>
    <property type="molecule type" value="Genomic_DNA"/>
</dbReference>
<sequence length="258" mass="27627">MDGASPLSAYVDTAEQRKKVTTARAGLVAACMRRLGFADFKTVESKEQGAELISGRRYLYIDPGQAARTGYAEEVAAADGERRTADQARAVSMAERRALTGGDVTLSSGQTPPQGGCTAEASRTLTTGVSQPDELLVWRLMAEAAAPARKDAGVLRAVADWSACMKQRGFGYATPEDAWNDPRWARRAGSAVTDEERKVATADMECKDQSGQAVALSTAQNANEQKLIEQHADALKELARNRAALLRNAEIVLQGGRP</sequence>
<accession>A0A1M4EQN5</accession>
<evidence type="ECO:0000313" key="2">
    <source>
        <dbReference type="EMBL" id="SBP01127.1"/>
    </source>
</evidence>
<name>A0A1M4EQN5_9ACTN</name>